<feature type="region of interest" description="Disordered" evidence="5">
    <location>
        <begin position="412"/>
        <end position="597"/>
    </location>
</feature>
<dbReference type="PANTHER" id="PTHR12202">
    <property type="entry name" value="ESF1 HOMOLOG"/>
    <property type="match status" value="1"/>
</dbReference>
<dbReference type="AlphaFoldDB" id="A0A0D0AKA9"/>
<feature type="compositionally biased region" description="Basic and acidic residues" evidence="5">
    <location>
        <begin position="562"/>
        <end position="582"/>
    </location>
</feature>
<evidence type="ECO:0008006" key="10">
    <source>
        <dbReference type="Google" id="ProtNLM"/>
    </source>
</evidence>
<keyword evidence="4" id="KW-0539">Nucleus</keyword>
<reference evidence="9" key="2">
    <citation type="submission" date="2015-01" db="EMBL/GenBank/DDBJ databases">
        <title>Evolutionary Origins and Diversification of the Mycorrhizal Mutualists.</title>
        <authorList>
            <consortium name="DOE Joint Genome Institute"/>
            <consortium name="Mycorrhizal Genomics Consortium"/>
            <person name="Kohler A."/>
            <person name="Kuo A."/>
            <person name="Nagy L.G."/>
            <person name="Floudas D."/>
            <person name="Copeland A."/>
            <person name="Barry K.W."/>
            <person name="Cichocki N."/>
            <person name="Veneault-Fourrey C."/>
            <person name="LaButti K."/>
            <person name="Lindquist E.A."/>
            <person name="Lipzen A."/>
            <person name="Lundell T."/>
            <person name="Morin E."/>
            <person name="Murat C."/>
            <person name="Riley R."/>
            <person name="Ohm R."/>
            <person name="Sun H."/>
            <person name="Tunlid A."/>
            <person name="Henrissat B."/>
            <person name="Grigoriev I.V."/>
            <person name="Hibbett D.S."/>
            <person name="Martin F."/>
        </authorList>
    </citation>
    <scope>NUCLEOTIDE SEQUENCE [LARGE SCALE GENOMIC DNA]</scope>
    <source>
        <strain evidence="9">UH-Slu-Lm8-n1</strain>
    </source>
</reference>
<evidence type="ECO:0000256" key="4">
    <source>
        <dbReference type="ARBA" id="ARBA00023242"/>
    </source>
</evidence>
<dbReference type="InterPro" id="IPR039754">
    <property type="entry name" value="Esf1"/>
</dbReference>
<feature type="domain" description="ESF1 RRM" evidence="7">
    <location>
        <begin position="176"/>
        <end position="358"/>
    </location>
</feature>
<evidence type="ECO:0000313" key="8">
    <source>
        <dbReference type="EMBL" id="KIK42296.1"/>
    </source>
</evidence>
<feature type="region of interest" description="Disordered" evidence="5">
    <location>
        <begin position="1"/>
        <end position="65"/>
    </location>
</feature>
<comment type="subcellular location">
    <subcellularLocation>
        <location evidence="1">Nucleus</location>
        <location evidence="1">Nucleolus</location>
    </subcellularLocation>
</comment>
<dbReference type="Pfam" id="PF08159">
    <property type="entry name" value="NUC153"/>
    <property type="match status" value="1"/>
</dbReference>
<sequence length="697" mass="78978">MSDPRFARLKTDPRFRRPKKHSSKVVVDERFKGIFDEDKAGKKNSKQKGKGKEKLGRVDKFGRKISATHEKDNLRRFYLLEHEEDDEAEAPTSTVPDYARGGVLMESSSESEAESQGVGDSDDESDGPGFVTLGREVDEEDEIDLDESTFADLDAQAAAYARTAPEDNSKEATEKTRRLAVVNLDWDHVRAAHLYKIFSSLVSPAAPATLPASVPIQHNDEKSLKNTKSAKATVARGKVLSVRVYPSEFGKERIAREETEGPPVEVFKKKIENEEDVNERTIHETGDGADYDEDALRKYQLERLRYYYAIVECDTAEAAAHIYNELEGTELERSANVFDLSFVPDEMAFDEECRDEATDDPGTRYRAVEFVTDALRHSKVKLTWDDDDPERNHITRRSLTKKEIEEADFKAYIASSSSESDNDPDPVSKKRSQKNAQRDKLRTLLLAGDDDELPEGWGRDDDAGKHDDVDMEITFTPALTEAKKPEDETTMEAYQRKMREKRKKRKEEVKVKATTETNSEGGRQSEKKVSFDDDFFEGASGRSSEGESEAENASGSMKRLSRTRDVDKLVPRQEMKSDVKAEKKGKKKRGKKKVIDDDDDEVQDDFIIDVKDDRFKAIHEDHQFAIDPSNPHFKKTKSMVALIDERTKRQKRSRPEDEPSARLPAKVDDTSLKNLVESVKRKSAAANQGGFGKRRKL</sequence>
<evidence type="ECO:0000256" key="2">
    <source>
        <dbReference type="ARBA" id="ARBA00009087"/>
    </source>
</evidence>
<evidence type="ECO:0000256" key="3">
    <source>
        <dbReference type="ARBA" id="ARBA00023054"/>
    </source>
</evidence>
<reference evidence="8 9" key="1">
    <citation type="submission" date="2014-04" db="EMBL/GenBank/DDBJ databases">
        <authorList>
            <consortium name="DOE Joint Genome Institute"/>
            <person name="Kuo A."/>
            <person name="Ruytinx J."/>
            <person name="Rineau F."/>
            <person name="Colpaert J."/>
            <person name="Kohler A."/>
            <person name="Nagy L.G."/>
            <person name="Floudas D."/>
            <person name="Copeland A."/>
            <person name="Barry K.W."/>
            <person name="Cichocki N."/>
            <person name="Veneault-Fourrey C."/>
            <person name="LaButti K."/>
            <person name="Lindquist E.A."/>
            <person name="Lipzen A."/>
            <person name="Lundell T."/>
            <person name="Morin E."/>
            <person name="Murat C."/>
            <person name="Sun H."/>
            <person name="Tunlid A."/>
            <person name="Henrissat B."/>
            <person name="Grigoriev I.V."/>
            <person name="Hibbett D.S."/>
            <person name="Martin F."/>
            <person name="Nordberg H.P."/>
            <person name="Cantor M.N."/>
            <person name="Hua S.X."/>
        </authorList>
    </citation>
    <scope>NUCLEOTIDE SEQUENCE [LARGE SCALE GENOMIC DNA]</scope>
    <source>
        <strain evidence="8 9">UH-Slu-Lm8-n1</strain>
    </source>
</reference>
<name>A0A0D0AKA9_9AGAM</name>
<dbReference type="FunCoup" id="A0A0D0AKA9">
    <property type="interactions" value="654"/>
</dbReference>
<feature type="compositionally biased region" description="Basic residues" evidence="5">
    <location>
        <begin position="583"/>
        <end position="592"/>
    </location>
</feature>
<dbReference type="GO" id="GO:0005730">
    <property type="term" value="C:nucleolus"/>
    <property type="evidence" value="ECO:0007669"/>
    <property type="project" value="UniProtKB-SubCell"/>
</dbReference>
<feature type="region of interest" description="Disordered" evidence="5">
    <location>
        <begin position="645"/>
        <end position="697"/>
    </location>
</feature>
<dbReference type="HOGENOM" id="CLU_010564_0_1_1"/>
<dbReference type="GO" id="GO:0006364">
    <property type="term" value="P:rRNA processing"/>
    <property type="evidence" value="ECO:0007669"/>
    <property type="project" value="InterPro"/>
</dbReference>
<gene>
    <name evidence="8" type="ORF">CY34DRAFT_83813</name>
</gene>
<feature type="region of interest" description="Disordered" evidence="5">
    <location>
        <begin position="82"/>
        <end position="146"/>
    </location>
</feature>
<keyword evidence="9" id="KW-1185">Reference proteome</keyword>
<evidence type="ECO:0000259" key="6">
    <source>
        <dbReference type="Pfam" id="PF08159"/>
    </source>
</evidence>
<organism evidence="8 9">
    <name type="scientific">Suillus luteus UH-Slu-Lm8-n1</name>
    <dbReference type="NCBI Taxonomy" id="930992"/>
    <lineage>
        <taxon>Eukaryota</taxon>
        <taxon>Fungi</taxon>
        <taxon>Dikarya</taxon>
        <taxon>Basidiomycota</taxon>
        <taxon>Agaricomycotina</taxon>
        <taxon>Agaricomycetes</taxon>
        <taxon>Agaricomycetidae</taxon>
        <taxon>Boletales</taxon>
        <taxon>Suillineae</taxon>
        <taxon>Suillaceae</taxon>
        <taxon>Suillus</taxon>
    </lineage>
</organism>
<dbReference type="OrthoDB" id="431825at2759"/>
<dbReference type="Pfam" id="PF25121">
    <property type="entry name" value="RRM_ESF1"/>
    <property type="match status" value="1"/>
</dbReference>
<evidence type="ECO:0000259" key="7">
    <source>
        <dbReference type="Pfam" id="PF25121"/>
    </source>
</evidence>
<proteinExistence type="inferred from homology"/>
<dbReference type="PANTHER" id="PTHR12202:SF0">
    <property type="entry name" value="ESF1 HOMOLOG"/>
    <property type="match status" value="1"/>
</dbReference>
<dbReference type="STRING" id="930992.A0A0D0AKA9"/>
<evidence type="ECO:0000313" key="9">
    <source>
        <dbReference type="Proteomes" id="UP000054485"/>
    </source>
</evidence>
<dbReference type="InParanoid" id="A0A0D0AKA9"/>
<comment type="similarity">
    <text evidence="2">Belongs to the ESF1 family.</text>
</comment>
<keyword evidence="3" id="KW-0175">Coiled coil</keyword>
<feature type="compositionally biased region" description="Basic and acidic residues" evidence="5">
    <location>
        <begin position="1"/>
        <end position="15"/>
    </location>
</feature>
<dbReference type="EMBL" id="KN835243">
    <property type="protein sequence ID" value="KIK42296.1"/>
    <property type="molecule type" value="Genomic_DNA"/>
</dbReference>
<feature type="compositionally biased region" description="Basic and acidic residues" evidence="5">
    <location>
        <begin position="26"/>
        <end position="41"/>
    </location>
</feature>
<feature type="compositionally biased region" description="Basic and acidic residues" evidence="5">
    <location>
        <begin position="50"/>
        <end position="65"/>
    </location>
</feature>
<dbReference type="GO" id="GO:0003723">
    <property type="term" value="F:RNA binding"/>
    <property type="evidence" value="ECO:0007669"/>
    <property type="project" value="TreeGrafter"/>
</dbReference>
<feature type="compositionally biased region" description="Basic and acidic residues" evidence="5">
    <location>
        <begin position="645"/>
        <end position="671"/>
    </location>
</feature>
<accession>A0A0D0AKA9</accession>
<evidence type="ECO:0000256" key="5">
    <source>
        <dbReference type="SAM" id="MobiDB-lite"/>
    </source>
</evidence>
<dbReference type="InterPro" id="IPR056750">
    <property type="entry name" value="RRM_ESF1"/>
</dbReference>
<protein>
    <recommendedName>
        <fullName evidence="10">NUC153 domain-containing protein</fullName>
    </recommendedName>
</protein>
<dbReference type="Proteomes" id="UP000054485">
    <property type="component" value="Unassembled WGS sequence"/>
</dbReference>
<feature type="compositionally biased region" description="Acidic residues" evidence="5">
    <location>
        <begin position="137"/>
        <end position="146"/>
    </location>
</feature>
<feature type="domain" description="NUC153" evidence="6">
    <location>
        <begin position="612"/>
        <end position="639"/>
    </location>
</feature>
<feature type="compositionally biased region" description="Basic and acidic residues" evidence="5">
    <location>
        <begin position="457"/>
        <end position="468"/>
    </location>
</feature>
<dbReference type="InterPro" id="IPR012580">
    <property type="entry name" value="NUC153"/>
</dbReference>
<evidence type="ECO:0000256" key="1">
    <source>
        <dbReference type="ARBA" id="ARBA00004604"/>
    </source>
</evidence>
<feature type="compositionally biased region" description="Basic residues" evidence="5">
    <location>
        <begin position="496"/>
        <end position="505"/>
    </location>
</feature>